<comment type="catalytic activity">
    <reaction evidence="12">
        <text>L-tyrosyl-[glycogenin] + UDP-alpha-D-glucose = alpha-D-glucosyl-L-tyrosyl-[glycogenin] + UDP + H(+)</text>
        <dbReference type="Rhea" id="RHEA:23360"/>
        <dbReference type="Rhea" id="RHEA-COMP:14604"/>
        <dbReference type="Rhea" id="RHEA-COMP:14605"/>
        <dbReference type="ChEBI" id="CHEBI:15378"/>
        <dbReference type="ChEBI" id="CHEBI:46858"/>
        <dbReference type="ChEBI" id="CHEBI:58223"/>
        <dbReference type="ChEBI" id="CHEBI:58885"/>
        <dbReference type="ChEBI" id="CHEBI:140573"/>
        <dbReference type="EC" id="2.4.1.186"/>
    </reaction>
</comment>
<dbReference type="OrthoDB" id="2014201at2759"/>
<gene>
    <name evidence="15" type="ORF">SAMD00023353_0900550</name>
</gene>
<evidence type="ECO:0000256" key="10">
    <source>
        <dbReference type="ARBA" id="ARBA00038934"/>
    </source>
</evidence>
<feature type="region of interest" description="Disordered" evidence="14">
    <location>
        <begin position="298"/>
        <end position="321"/>
    </location>
</feature>
<feature type="region of interest" description="Disordered" evidence="14">
    <location>
        <begin position="742"/>
        <end position="771"/>
    </location>
</feature>
<dbReference type="GO" id="GO:0008466">
    <property type="term" value="F:glycogenin glucosyltransferase activity"/>
    <property type="evidence" value="ECO:0007669"/>
    <property type="project" value="UniProtKB-EC"/>
</dbReference>
<keyword evidence="3" id="KW-0963">Cytoplasm</keyword>
<feature type="region of interest" description="Disordered" evidence="14">
    <location>
        <begin position="401"/>
        <end position="431"/>
    </location>
</feature>
<feature type="region of interest" description="Disordered" evidence="14">
    <location>
        <begin position="356"/>
        <end position="387"/>
    </location>
</feature>
<dbReference type="GO" id="GO:0005737">
    <property type="term" value="C:cytoplasm"/>
    <property type="evidence" value="ECO:0007669"/>
    <property type="project" value="UniProtKB-SubCell"/>
</dbReference>
<keyword evidence="16" id="KW-1185">Reference proteome</keyword>
<comment type="cofactor">
    <cofactor evidence="1">
        <name>Mn(2+)</name>
        <dbReference type="ChEBI" id="CHEBI:29035"/>
    </cofactor>
</comment>
<evidence type="ECO:0000256" key="12">
    <source>
        <dbReference type="ARBA" id="ARBA00052293"/>
    </source>
</evidence>
<evidence type="ECO:0000256" key="1">
    <source>
        <dbReference type="ARBA" id="ARBA00001936"/>
    </source>
</evidence>
<feature type="compositionally biased region" description="Polar residues" evidence="14">
    <location>
        <begin position="13"/>
        <end position="24"/>
    </location>
</feature>
<keyword evidence="4 15" id="KW-0808">Transferase</keyword>
<accession>A0A1W2THK3</accession>
<dbReference type="PANTHER" id="PTHR11183">
    <property type="entry name" value="GLYCOGENIN SUBFAMILY MEMBER"/>
    <property type="match status" value="1"/>
</dbReference>
<evidence type="ECO:0000313" key="15">
    <source>
        <dbReference type="EMBL" id="GAP87586.2"/>
    </source>
</evidence>
<dbReference type="InterPro" id="IPR050587">
    <property type="entry name" value="GNT1/Glycosyltrans_8"/>
</dbReference>
<evidence type="ECO:0000256" key="14">
    <source>
        <dbReference type="SAM" id="MobiDB-lite"/>
    </source>
</evidence>
<reference evidence="15" key="1">
    <citation type="submission" date="2016-03" db="EMBL/GenBank/DDBJ databases">
        <title>Draft genome sequence of Rosellinia necatrix.</title>
        <authorList>
            <person name="Kanematsu S."/>
        </authorList>
    </citation>
    <scope>NUCLEOTIDE SEQUENCE [LARGE SCALE GENOMIC DNA]</scope>
    <source>
        <strain evidence="15">W97</strain>
    </source>
</reference>
<evidence type="ECO:0000256" key="6">
    <source>
        <dbReference type="ARBA" id="ARBA00023056"/>
    </source>
</evidence>
<keyword evidence="6" id="KW-0320">Glycogen biosynthesis</keyword>
<dbReference type="SUPFAM" id="SSF53448">
    <property type="entry name" value="Nucleotide-diphospho-sugar transferases"/>
    <property type="match status" value="1"/>
</dbReference>
<comment type="function">
    <text evidence="13">Self-glucosylating initiator of glycogen synthesis. It catalyzes the formation of a short alpha (1,4)-glucosyl chain covalently attached via a glucose 1-O-tyrosyl linkage to internal tyrosine residues and these chains act as primers for the elongation reaction catalyzed by glycogen synthase.</text>
</comment>
<proteinExistence type="inferred from homology"/>
<organism evidence="15">
    <name type="scientific">Rosellinia necatrix</name>
    <name type="common">White root-rot fungus</name>
    <dbReference type="NCBI Taxonomy" id="77044"/>
    <lineage>
        <taxon>Eukaryota</taxon>
        <taxon>Fungi</taxon>
        <taxon>Dikarya</taxon>
        <taxon>Ascomycota</taxon>
        <taxon>Pezizomycotina</taxon>
        <taxon>Sordariomycetes</taxon>
        <taxon>Xylariomycetidae</taxon>
        <taxon>Xylariales</taxon>
        <taxon>Xylariaceae</taxon>
        <taxon>Rosellinia</taxon>
    </lineage>
</organism>
<keyword evidence="5" id="KW-0479">Metal-binding</keyword>
<evidence type="ECO:0000256" key="4">
    <source>
        <dbReference type="ARBA" id="ARBA00022679"/>
    </source>
</evidence>
<evidence type="ECO:0000256" key="5">
    <source>
        <dbReference type="ARBA" id="ARBA00022723"/>
    </source>
</evidence>
<dbReference type="AlphaFoldDB" id="A0A1W2THK3"/>
<evidence type="ECO:0000256" key="7">
    <source>
        <dbReference type="ARBA" id="ARBA00023180"/>
    </source>
</evidence>
<evidence type="ECO:0000313" key="16">
    <source>
        <dbReference type="Proteomes" id="UP000054516"/>
    </source>
</evidence>
<feature type="compositionally biased region" description="Low complexity" evidence="14">
    <location>
        <begin position="691"/>
        <end position="707"/>
    </location>
</feature>
<dbReference type="GO" id="GO:0046872">
    <property type="term" value="F:metal ion binding"/>
    <property type="evidence" value="ECO:0007669"/>
    <property type="project" value="UniProtKB-KW"/>
</dbReference>
<keyword evidence="8" id="KW-0464">Manganese</keyword>
<dbReference type="EC" id="2.4.1.186" evidence="10"/>
<dbReference type="CDD" id="cd02537">
    <property type="entry name" value="GT8_Glycogenin"/>
    <property type="match status" value="1"/>
</dbReference>
<sequence length="771" mass="85536">MQQQMGRAKRVRINNTSSDQLPNWQGTRHHKRALVLAHSLRDAGTTKKLAALFTTDSVSTEAIYELLSVYDYVIPVPRIRNAHPENLQLMNRTDLHSAFTKIALWNQTRFRKIVYIDADVVAYRAPDELFNIAHHFSATPDIGWPDLFNTGVMVLSPNVGDYYAMMAMADRGISFDGADQGLINTHFRNNYNRLSFTYNVTPSAHYQYVPAYRHFQSTINMVHFIGPDKPWFRGRHASTGSYPFDEMTGRWWAVYDRHYRAASCKSASVATTQPIATVVPAQPVSEVVQYYTKGEYQPMGSHINPPPSKRYSGDHHDGEYHGYHITAHNQEQYHPVDLHTTHHHPDASSIKIGSQEIHHRRDAQGHEAPVSEASTQQVEHAGSAPGDEQVYTEGLSVVPLDSRQAQPPSQPLMSSWDPQKHPPPTESKPEALNFPATVYEMSKSTAPFIAPRQYPKPPKDMWYEVPREAPAPPSEPPKPIFPWEAHQPKPSRVFVEEKPEASQDSGAHIVGTPPSEVLKVQSSNESLLAEASPVEQKSEPATPAQIMTLDPWTSYSRTNAWDEVPGIERYVDSIHQKQRPKKAPGTITLPGPGEGVEDTTRQRRGSKLTDFPSEVERPSLPVTPAPIRRENFWDPESISSHNDKNPLLPFAVGVPGQRDWDPAVQLQKLAQQGEDLLQKLDGCGRQGSSDLPPRSLPSGSTGLGSPTYVARPAQVLSPQPVKGSASSSSVLGLMADLEVTPRAASSLARQDVSDIPAPTSEEPVSKEAGIL</sequence>
<feature type="compositionally biased region" description="Pro residues" evidence="14">
    <location>
        <begin position="469"/>
        <end position="480"/>
    </location>
</feature>
<dbReference type="Gene3D" id="3.90.550.10">
    <property type="entry name" value="Spore Coat Polysaccharide Biosynthesis Protein SpsA, Chain A"/>
    <property type="match status" value="1"/>
</dbReference>
<feature type="region of interest" description="Disordered" evidence="14">
    <location>
        <begin position="573"/>
        <end position="654"/>
    </location>
</feature>
<dbReference type="FunFam" id="3.90.550.10:FF:000092">
    <property type="entry name" value="Glycogenin 2"/>
    <property type="match status" value="1"/>
</dbReference>
<feature type="region of interest" description="Disordered" evidence="14">
    <location>
        <begin position="466"/>
        <end position="485"/>
    </location>
</feature>
<comment type="catalytic activity">
    <reaction evidence="11">
        <text>[1,4-alpha-D-glucosyl](n)-L-tyrosyl-[glycogenin] + UDP-alpha-D-glucose = [1,4-alpha-D-glucosyl](n+1)-L-tyrosyl-[glycogenin] + UDP + H(+)</text>
        <dbReference type="Rhea" id="RHEA:56560"/>
        <dbReference type="Rhea" id="RHEA-COMP:14606"/>
        <dbReference type="Rhea" id="RHEA-COMP:14607"/>
        <dbReference type="ChEBI" id="CHEBI:15378"/>
        <dbReference type="ChEBI" id="CHEBI:58223"/>
        <dbReference type="ChEBI" id="CHEBI:58885"/>
        <dbReference type="ChEBI" id="CHEBI:140574"/>
        <dbReference type="EC" id="2.4.1.186"/>
    </reaction>
</comment>
<feature type="compositionally biased region" description="Basic and acidic residues" evidence="14">
    <location>
        <begin position="356"/>
        <end position="365"/>
    </location>
</feature>
<comment type="similarity">
    <text evidence="9">Belongs to the glycosyltransferase 8 family. Glycogenin subfamily.</text>
</comment>
<keyword evidence="7" id="KW-0325">Glycoprotein</keyword>
<feature type="compositionally biased region" description="Polar residues" evidence="14">
    <location>
        <begin position="403"/>
        <end position="417"/>
    </location>
</feature>
<evidence type="ECO:0000256" key="8">
    <source>
        <dbReference type="ARBA" id="ARBA00023211"/>
    </source>
</evidence>
<feature type="region of interest" description="Disordered" evidence="14">
    <location>
        <begin position="677"/>
        <end position="709"/>
    </location>
</feature>
<dbReference type="InterPro" id="IPR029044">
    <property type="entry name" value="Nucleotide-diphossugar_trans"/>
</dbReference>
<feature type="compositionally biased region" description="Basic and acidic residues" evidence="14">
    <location>
        <begin position="311"/>
        <end position="321"/>
    </location>
</feature>
<evidence type="ECO:0000256" key="3">
    <source>
        <dbReference type="ARBA" id="ARBA00022490"/>
    </source>
</evidence>
<evidence type="ECO:0000256" key="2">
    <source>
        <dbReference type="ARBA" id="ARBA00004496"/>
    </source>
</evidence>
<evidence type="ECO:0000256" key="9">
    <source>
        <dbReference type="ARBA" id="ARBA00038162"/>
    </source>
</evidence>
<dbReference type="OMA" id="MVHFIGP"/>
<dbReference type="InterPro" id="IPR002495">
    <property type="entry name" value="Glyco_trans_8"/>
</dbReference>
<dbReference type="GO" id="GO:0005978">
    <property type="term" value="P:glycogen biosynthetic process"/>
    <property type="evidence" value="ECO:0007669"/>
    <property type="project" value="UniProtKB-KW"/>
</dbReference>
<dbReference type="EMBL" id="DF977454">
    <property type="protein sequence ID" value="GAP87586.2"/>
    <property type="molecule type" value="Genomic_DNA"/>
</dbReference>
<feature type="region of interest" description="Disordered" evidence="14">
    <location>
        <begin position="496"/>
        <end position="546"/>
    </location>
</feature>
<comment type="subcellular location">
    <subcellularLocation>
        <location evidence="2">Cytoplasm</location>
    </subcellularLocation>
</comment>
<evidence type="ECO:0000256" key="11">
    <source>
        <dbReference type="ARBA" id="ARBA00050886"/>
    </source>
</evidence>
<name>A0A1W2THK3_ROSNE</name>
<feature type="region of interest" description="Disordered" evidence="14">
    <location>
        <begin position="1"/>
        <end position="24"/>
    </location>
</feature>
<protein>
    <recommendedName>
        <fullName evidence="10">glycogenin glucosyltransferase</fullName>
        <ecNumber evidence="10">2.4.1.186</ecNumber>
    </recommendedName>
</protein>
<dbReference type="Proteomes" id="UP000054516">
    <property type="component" value="Unassembled WGS sequence"/>
</dbReference>
<dbReference type="Pfam" id="PF01501">
    <property type="entry name" value="Glyco_transf_8"/>
    <property type="match status" value="1"/>
</dbReference>
<dbReference type="STRING" id="77044.A0A1W2THK3"/>
<evidence type="ECO:0000256" key="13">
    <source>
        <dbReference type="ARBA" id="ARBA00057883"/>
    </source>
</evidence>